<comment type="caution">
    <text evidence="1">The sequence shown here is derived from an EMBL/GenBank/DDBJ whole genome shotgun (WGS) entry which is preliminary data.</text>
</comment>
<dbReference type="Proteomes" id="UP001234297">
    <property type="component" value="Chromosome 6"/>
</dbReference>
<dbReference type="EMBL" id="CM056814">
    <property type="protein sequence ID" value="KAJ8627745.1"/>
    <property type="molecule type" value="Genomic_DNA"/>
</dbReference>
<evidence type="ECO:0000313" key="2">
    <source>
        <dbReference type="Proteomes" id="UP001234297"/>
    </source>
</evidence>
<sequence length="725" mass="83063">MLHYSERGMVKWVKVHNSIKSKVVPVLERKGFLVRCNLKLEEISMVEEWEQENLKRISLAGNHLTTLSRPPKLSQLLTLILSENPLLREIPDDFFQNMQGLRVLDMSSTAITSLPSSMSSLTNLRLLALQDSFGLYTLSLPLLHALQKLEVLLLEGSPLPGLREFSLHMMESIYYIEIDGASNLTQLHPVVCSEVVALSNKSFRLLAFVVYSVFSPNSGIRARFRSWDLNRSPTKAVQNMTPYQAWHGRKPEVSHLKVFGCVAYAFINSEVRQKMDDKSEKCIFIGYSHESKGHRLFNPKTSRLIISRDVIFDEKICWNWNEDEQVQVPFMMGPSHSSTSMEELLNPPTSSMEMSPSSQSSGVSSSPSSPNSTPTRKHDIGRLPQTLNWDQCSHQSPTKEQFDNHQGYCISVSDHKIFHLLSRDSELWEKYFKKFRFSIASCDDQPRQRNQPKDADNPFRRTHFICRRIYAAAKTTHFTEFIGSYDRCLEIGSTNDVPRGIHGVLYNTESLSLCENNSITRLSHLGVENMDNLIECRIERCQNMLSLMNIDRATRTVVAFIRLEILLVFDLTNLKSLCRGTLGQGSFARLKHIYLEHCPRLFSLFYASVCFENLETLEINFCDNLERLSEEDNVEGQAVFPQLKELYLLKLRKLNCICNGKLPGLEKLKAHGCPLLQRLPLPTATGNTLNTVVIGGHQEWKRDLKWEEQLINQRVKLYVPRAFKI</sequence>
<organism evidence="1 2">
    <name type="scientific">Persea americana</name>
    <name type="common">Avocado</name>
    <dbReference type="NCBI Taxonomy" id="3435"/>
    <lineage>
        <taxon>Eukaryota</taxon>
        <taxon>Viridiplantae</taxon>
        <taxon>Streptophyta</taxon>
        <taxon>Embryophyta</taxon>
        <taxon>Tracheophyta</taxon>
        <taxon>Spermatophyta</taxon>
        <taxon>Magnoliopsida</taxon>
        <taxon>Magnoliidae</taxon>
        <taxon>Laurales</taxon>
        <taxon>Lauraceae</taxon>
        <taxon>Persea</taxon>
    </lineage>
</organism>
<name>A0ACC2L342_PERAE</name>
<proteinExistence type="predicted"/>
<gene>
    <name evidence="1" type="ORF">MRB53_021052</name>
</gene>
<evidence type="ECO:0000313" key="1">
    <source>
        <dbReference type="EMBL" id="KAJ8627745.1"/>
    </source>
</evidence>
<keyword evidence="2" id="KW-1185">Reference proteome</keyword>
<accession>A0ACC2L342</accession>
<protein>
    <submittedName>
        <fullName evidence="1">Uncharacterized protein</fullName>
    </submittedName>
</protein>
<reference evidence="1 2" key="1">
    <citation type="journal article" date="2022" name="Hortic Res">
        <title>A haplotype resolved chromosomal level avocado genome allows analysis of novel avocado genes.</title>
        <authorList>
            <person name="Nath O."/>
            <person name="Fletcher S.J."/>
            <person name="Hayward A."/>
            <person name="Shaw L.M."/>
            <person name="Masouleh A.K."/>
            <person name="Furtado A."/>
            <person name="Henry R.J."/>
            <person name="Mitter N."/>
        </authorList>
    </citation>
    <scope>NUCLEOTIDE SEQUENCE [LARGE SCALE GENOMIC DNA]</scope>
    <source>
        <strain evidence="2">cv. Hass</strain>
    </source>
</reference>